<proteinExistence type="predicted"/>
<evidence type="ECO:0000313" key="1">
    <source>
        <dbReference type="EMBL" id="KAI3721311.1"/>
    </source>
</evidence>
<accession>A0ACB9BGG6</accession>
<protein>
    <submittedName>
        <fullName evidence="1">Uncharacterized protein</fullName>
    </submittedName>
</protein>
<evidence type="ECO:0000313" key="2">
    <source>
        <dbReference type="Proteomes" id="UP001055811"/>
    </source>
</evidence>
<keyword evidence="2" id="KW-1185">Reference proteome</keyword>
<organism evidence="1 2">
    <name type="scientific">Cichorium intybus</name>
    <name type="common">Chicory</name>
    <dbReference type="NCBI Taxonomy" id="13427"/>
    <lineage>
        <taxon>Eukaryota</taxon>
        <taxon>Viridiplantae</taxon>
        <taxon>Streptophyta</taxon>
        <taxon>Embryophyta</taxon>
        <taxon>Tracheophyta</taxon>
        <taxon>Spermatophyta</taxon>
        <taxon>Magnoliopsida</taxon>
        <taxon>eudicotyledons</taxon>
        <taxon>Gunneridae</taxon>
        <taxon>Pentapetalae</taxon>
        <taxon>asterids</taxon>
        <taxon>campanulids</taxon>
        <taxon>Asterales</taxon>
        <taxon>Asteraceae</taxon>
        <taxon>Cichorioideae</taxon>
        <taxon>Cichorieae</taxon>
        <taxon>Cichoriinae</taxon>
        <taxon>Cichorium</taxon>
    </lineage>
</organism>
<dbReference type="EMBL" id="CM042014">
    <property type="protein sequence ID" value="KAI3721311.1"/>
    <property type="molecule type" value="Genomic_DNA"/>
</dbReference>
<name>A0ACB9BGG6_CICIN</name>
<sequence length="530" mass="59584">MDWNPQTLQSLSQSFLDTLSPQPELRRGAEKNLSYAANSPNYGLSVLPRWPPSSSPRIPDDEKEQIKTLIVPLMLSATPKIQAQISKVLAVIGNDYWSKLWPVLLPDLRSSLETAINTNDFASANGILSTINSFLKKFRYQFKSDPILLDLNYCVDNFGAPSLTIFDSISRKINAAAAGSDSVATLRQVLEAQRLCCRIFYSLSILEKFEDNADEWMNNFNNHLTVRYPAIEDGGDADCLTLVDDLRAAVCENISLYMEKKEEVLQKHISDFVTAVCNLLVVASASKRLTMSGIKFLSMVSKSVHHELLSGDEIMQYIVIPNVMLRDEDEDLFEMNYVEFIRRDMEGDTRRRNAGELLIKVHTLVDLINSVEPDLFHVILGEFWIPNLKTITGYTEIKLSAVASTKLLCESAVLLDPAAEELWGKLLDAVVTLLSLPEEERVVDDEFDFDFDFDFGGYEEATFVGLHNVGKKAEDPLKEIEDPRRFFVGFPANISSQFHGRFPLVIMRCLSVANQAALVKLCNSYNIAIV</sequence>
<comment type="caution">
    <text evidence="1">The sequence shown here is derived from an EMBL/GenBank/DDBJ whole genome shotgun (WGS) entry which is preliminary data.</text>
</comment>
<dbReference type="Proteomes" id="UP001055811">
    <property type="component" value="Linkage Group LG06"/>
</dbReference>
<gene>
    <name evidence="1" type="ORF">L2E82_32320</name>
</gene>
<reference evidence="1 2" key="2">
    <citation type="journal article" date="2022" name="Mol. Ecol. Resour.">
        <title>The genomes of chicory, endive, great burdock and yacon provide insights into Asteraceae paleo-polyploidization history and plant inulin production.</title>
        <authorList>
            <person name="Fan W."/>
            <person name="Wang S."/>
            <person name="Wang H."/>
            <person name="Wang A."/>
            <person name="Jiang F."/>
            <person name="Liu H."/>
            <person name="Zhao H."/>
            <person name="Xu D."/>
            <person name="Zhang Y."/>
        </authorList>
    </citation>
    <scope>NUCLEOTIDE SEQUENCE [LARGE SCALE GENOMIC DNA]</scope>
    <source>
        <strain evidence="2">cv. Punajuju</strain>
        <tissue evidence="1">Leaves</tissue>
    </source>
</reference>
<reference evidence="2" key="1">
    <citation type="journal article" date="2022" name="Mol. Ecol. Resour.">
        <title>The genomes of chicory, endive, great burdock and yacon provide insights into Asteraceae palaeo-polyploidization history and plant inulin production.</title>
        <authorList>
            <person name="Fan W."/>
            <person name="Wang S."/>
            <person name="Wang H."/>
            <person name="Wang A."/>
            <person name="Jiang F."/>
            <person name="Liu H."/>
            <person name="Zhao H."/>
            <person name="Xu D."/>
            <person name="Zhang Y."/>
        </authorList>
    </citation>
    <scope>NUCLEOTIDE SEQUENCE [LARGE SCALE GENOMIC DNA]</scope>
    <source>
        <strain evidence="2">cv. Punajuju</strain>
    </source>
</reference>